<feature type="region of interest" description="Disordered" evidence="1">
    <location>
        <begin position="232"/>
        <end position="257"/>
    </location>
</feature>
<name>A0A401TNC0_CHIPU</name>
<evidence type="ECO:0000256" key="1">
    <source>
        <dbReference type="SAM" id="MobiDB-lite"/>
    </source>
</evidence>
<accession>A0A401TNC0</accession>
<feature type="non-terminal residue" evidence="2">
    <location>
        <position position="350"/>
    </location>
</feature>
<dbReference type="Proteomes" id="UP000287033">
    <property type="component" value="Unassembled WGS sequence"/>
</dbReference>
<protein>
    <submittedName>
        <fullName evidence="2">Uncharacterized protein</fullName>
    </submittedName>
</protein>
<reference evidence="2 3" key="1">
    <citation type="journal article" date="2018" name="Nat. Ecol. Evol.">
        <title>Shark genomes provide insights into elasmobranch evolution and the origin of vertebrates.</title>
        <authorList>
            <person name="Hara Y"/>
            <person name="Yamaguchi K"/>
            <person name="Onimaru K"/>
            <person name="Kadota M"/>
            <person name="Koyanagi M"/>
            <person name="Keeley SD"/>
            <person name="Tatsumi K"/>
            <person name="Tanaka K"/>
            <person name="Motone F"/>
            <person name="Kageyama Y"/>
            <person name="Nozu R"/>
            <person name="Adachi N"/>
            <person name="Nishimura O"/>
            <person name="Nakagawa R"/>
            <person name="Tanegashima C"/>
            <person name="Kiyatake I"/>
            <person name="Matsumoto R"/>
            <person name="Murakumo K"/>
            <person name="Nishida K"/>
            <person name="Terakita A"/>
            <person name="Kuratani S"/>
            <person name="Sato K"/>
            <person name="Hyodo S Kuraku.S."/>
        </authorList>
    </citation>
    <scope>NUCLEOTIDE SEQUENCE [LARGE SCALE GENOMIC DNA]</scope>
</reference>
<sequence>MDWRFVLLGIADRPERVLRLERDLPQRTAGERRRAIGKISPVGIAAIMQSGGVIEDQPDAFERDQAICQLVLDRLELADRLPELVSLPGVVDGQLERAPRSTVSARGQHRLALDAELVEVDAASGNPCERRRVQPDLVEPPRPHRTGRNAFDTGTAELDQRKMSPIQRDQEVRGTSRRLDAAEHARCRVDRDLDRAGAAIGIQRTEREGNNRLPGMQPRQQIGHDVALRSGNRKVGQRRRPHRRRTSGPAKLGHDDEDFGKAAFIPLRPEGGYALPDQLAPDRRYLVRRRRRHRATRTPMLIEESTQGIPQHRRDVIVRLFGRRHHAGLALAEPGLALFLERHRRFLVVG</sequence>
<evidence type="ECO:0000313" key="2">
    <source>
        <dbReference type="EMBL" id="GCC44129.1"/>
    </source>
</evidence>
<evidence type="ECO:0000313" key="3">
    <source>
        <dbReference type="Proteomes" id="UP000287033"/>
    </source>
</evidence>
<dbReference type="AlphaFoldDB" id="A0A401TNC0"/>
<keyword evidence="3" id="KW-1185">Reference proteome</keyword>
<organism evidence="2 3">
    <name type="scientific">Chiloscyllium punctatum</name>
    <name type="common">Brownbanded bambooshark</name>
    <name type="synonym">Hemiscyllium punctatum</name>
    <dbReference type="NCBI Taxonomy" id="137246"/>
    <lineage>
        <taxon>Eukaryota</taxon>
        <taxon>Metazoa</taxon>
        <taxon>Chordata</taxon>
        <taxon>Craniata</taxon>
        <taxon>Vertebrata</taxon>
        <taxon>Chondrichthyes</taxon>
        <taxon>Elasmobranchii</taxon>
        <taxon>Galeomorphii</taxon>
        <taxon>Galeoidea</taxon>
        <taxon>Orectolobiformes</taxon>
        <taxon>Hemiscylliidae</taxon>
        <taxon>Chiloscyllium</taxon>
    </lineage>
</organism>
<comment type="caution">
    <text evidence="2">The sequence shown here is derived from an EMBL/GenBank/DDBJ whole genome shotgun (WGS) entry which is preliminary data.</text>
</comment>
<dbReference type="EMBL" id="BEZZ01126991">
    <property type="protein sequence ID" value="GCC44129.1"/>
    <property type="molecule type" value="Genomic_DNA"/>
</dbReference>
<gene>
    <name evidence="2" type="ORF">chiPu_0028246</name>
</gene>
<proteinExistence type="predicted"/>
<feature type="compositionally biased region" description="Basic residues" evidence="1">
    <location>
        <begin position="232"/>
        <end position="246"/>
    </location>
</feature>